<evidence type="ECO:0000313" key="3">
    <source>
        <dbReference type="Proteomes" id="UP000425960"/>
    </source>
</evidence>
<protein>
    <recommendedName>
        <fullName evidence="1">Flagellar protein FlgJ N-terminal domain-containing protein</fullName>
    </recommendedName>
</protein>
<dbReference type="InterPro" id="IPR019301">
    <property type="entry name" value="Flagellar_prot_FlgJ_N"/>
</dbReference>
<organism evidence="2 3">
    <name type="scientific">Desulfosarcina ovata subsp. sediminis</name>
    <dbReference type="NCBI Taxonomy" id="885957"/>
    <lineage>
        <taxon>Bacteria</taxon>
        <taxon>Pseudomonadati</taxon>
        <taxon>Thermodesulfobacteriota</taxon>
        <taxon>Desulfobacteria</taxon>
        <taxon>Desulfobacterales</taxon>
        <taxon>Desulfosarcinaceae</taxon>
        <taxon>Desulfosarcina</taxon>
    </lineage>
</organism>
<proteinExistence type="predicted"/>
<feature type="domain" description="Flagellar protein FlgJ N-terminal" evidence="1">
    <location>
        <begin position="60"/>
        <end position="107"/>
    </location>
</feature>
<dbReference type="Pfam" id="PF10135">
    <property type="entry name" value="Rod-binding"/>
    <property type="match status" value="1"/>
</dbReference>
<name>A0A5K7ZMV1_9BACT</name>
<accession>A0A5K7ZMV1</accession>
<dbReference type="AlphaFoldDB" id="A0A5K7ZMV1"/>
<reference evidence="2 3" key="1">
    <citation type="submission" date="2019-11" db="EMBL/GenBank/DDBJ databases">
        <title>Comparative genomics of hydrocarbon-degrading Desulfosarcina strains.</title>
        <authorList>
            <person name="Watanabe M."/>
            <person name="Kojima H."/>
            <person name="Fukui M."/>
        </authorList>
    </citation>
    <scope>NUCLEOTIDE SEQUENCE [LARGE SCALE GENOMIC DNA]</scope>
    <source>
        <strain evidence="2 3">28bB2T</strain>
    </source>
</reference>
<gene>
    <name evidence="2" type="ORF">DSCO28_03860</name>
</gene>
<dbReference type="RefSeq" id="WP_155320927.1">
    <property type="nucleotide sequence ID" value="NZ_AP021876.1"/>
</dbReference>
<evidence type="ECO:0000313" key="2">
    <source>
        <dbReference type="EMBL" id="BBO79820.1"/>
    </source>
</evidence>
<evidence type="ECO:0000259" key="1">
    <source>
        <dbReference type="Pfam" id="PF10135"/>
    </source>
</evidence>
<sequence length="129" mass="14160">MSEENAMTVPSATFQLQAVGTDRNISEARSKALGKDQTETELEEASQQFESLLLNMMIREMRATVPESGLFQESMAEEIFTSMLDEKYADVMAEQGGIGLSRMIVDQLGTIDGVSGETTTDRNASIKLK</sequence>
<dbReference type="Proteomes" id="UP000425960">
    <property type="component" value="Chromosome"/>
</dbReference>
<dbReference type="KEGG" id="dov:DSCO28_03860"/>
<dbReference type="EMBL" id="AP021876">
    <property type="protein sequence ID" value="BBO79820.1"/>
    <property type="molecule type" value="Genomic_DNA"/>
</dbReference>